<evidence type="ECO:0000313" key="1">
    <source>
        <dbReference type="EMBL" id="ALP94326.1"/>
    </source>
</evidence>
<name>A0A0S2W4N0_9FIRM</name>
<dbReference type="RefSeq" id="WP_058117892.1">
    <property type="nucleotide sequence ID" value="NZ_CP011307.1"/>
</dbReference>
<gene>
    <name evidence="1" type="ORF">IB211_01935c</name>
</gene>
<sequence>MCKRNNSALFFICSLIEQLGRDLHRKRSDVVSSLGSKAVGILLKNADVLHCEPIEKVADDVIGEFRLERGSFDNVSQARYAVPDVWTMGKVYARLIEDASGEDDVEQTLMCVYGSWIDEKLSDYNSSFYYEPRDYIAECFRQGMVIDG</sequence>
<protein>
    <submittedName>
        <fullName evidence="1">Uncharacterized protein</fullName>
    </submittedName>
</protein>
<dbReference type="Proteomes" id="UP000064844">
    <property type="component" value="Chromosome"/>
</dbReference>
<accession>A0A0S2W4N0</accession>
<proteinExistence type="predicted"/>
<reference evidence="1 2" key="1">
    <citation type="journal article" date="2015" name="Nat. Commun.">
        <title>Production of butyrate from lysine and the Amadori product fructoselysine by a human gut commensal.</title>
        <authorList>
            <person name="Bui T.P."/>
            <person name="Ritari J."/>
            <person name="Boeren S."/>
            <person name="de Waard P."/>
            <person name="Plugge C.M."/>
            <person name="de Vos W.M."/>
        </authorList>
    </citation>
    <scope>NUCLEOTIDE SEQUENCE [LARGE SCALE GENOMIC DNA]</scope>
    <source>
        <strain evidence="1 2">AF211</strain>
    </source>
</reference>
<keyword evidence="2" id="KW-1185">Reference proteome</keyword>
<reference evidence="2" key="2">
    <citation type="submission" date="2015-04" db="EMBL/GenBank/DDBJ databases">
        <title>A butyrogenic pathway from the amino acid lysine in a human gut commensal.</title>
        <authorList>
            <person name="de Vos W.M."/>
            <person name="Bui N.T.P."/>
            <person name="Plugge C.M."/>
            <person name="Ritari J."/>
        </authorList>
    </citation>
    <scope>NUCLEOTIDE SEQUENCE [LARGE SCALE GENOMIC DNA]</scope>
    <source>
        <strain evidence="2">AF211</strain>
    </source>
</reference>
<dbReference type="EMBL" id="CP011307">
    <property type="protein sequence ID" value="ALP94326.1"/>
    <property type="molecule type" value="Genomic_DNA"/>
</dbReference>
<dbReference type="AlphaFoldDB" id="A0A0S2W4N0"/>
<evidence type="ECO:0000313" key="2">
    <source>
        <dbReference type="Proteomes" id="UP000064844"/>
    </source>
</evidence>
<dbReference type="KEGG" id="ibu:IB211_01935c"/>
<dbReference type="STRING" id="1297617.IB211_01935c"/>
<organism evidence="1 2">
    <name type="scientific">Intestinimonas butyriciproducens</name>
    <dbReference type="NCBI Taxonomy" id="1297617"/>
    <lineage>
        <taxon>Bacteria</taxon>
        <taxon>Bacillati</taxon>
        <taxon>Bacillota</taxon>
        <taxon>Clostridia</taxon>
        <taxon>Eubacteriales</taxon>
        <taxon>Intestinimonas</taxon>
    </lineage>
</organism>